<evidence type="ECO:0000259" key="2">
    <source>
        <dbReference type="Pfam" id="PF01551"/>
    </source>
</evidence>
<sequence length="281" mass="31893">MTAKLFKKLFGVFVFVFTFLVAPVNLAAEPFYLSYTYPGSIGFFKLKEIPKKAKVVVKAGNREYTFPVLSEKAYFVIPYGSKGKVFVTLYEDGKEKDRRVIKVARKKYRVSRIWVKEPKKYPPELLKRIKEEQKLLRTIFSQVTPKKFSETFLRRPLKKLRVSTPFGAKRIINGKKRSVHWGTDFRAPLGAPVYAALSGKVVLARELYFTGKTVIIDHGLGIHTLYAHLSKITVKEGQFVKAGQLIGKVGSTGRSTGPHLHFGFYVSSVRADPMLVLKSRL</sequence>
<feature type="domain" description="M23ase beta-sheet core" evidence="2">
    <location>
        <begin position="179"/>
        <end position="273"/>
    </location>
</feature>
<dbReference type="Proteomes" id="UP000295777">
    <property type="component" value="Unassembled WGS sequence"/>
</dbReference>
<proteinExistence type="predicted"/>
<dbReference type="RefSeq" id="WP_132527584.1">
    <property type="nucleotide sequence ID" value="NZ_SMFV01000006.1"/>
</dbReference>
<protein>
    <submittedName>
        <fullName evidence="3">Murein DD-endopeptidase MepM/ murein hydrolase activator NlpD</fullName>
    </submittedName>
</protein>
<dbReference type="InterPro" id="IPR016047">
    <property type="entry name" value="M23ase_b-sheet_dom"/>
</dbReference>
<reference evidence="3 4" key="1">
    <citation type="submission" date="2019-03" db="EMBL/GenBank/DDBJ databases">
        <title>Genomic Encyclopedia of Archaeal and Bacterial Type Strains, Phase II (KMG-II): from individual species to whole genera.</title>
        <authorList>
            <person name="Goeker M."/>
        </authorList>
    </citation>
    <scope>NUCLEOTIDE SEQUENCE [LARGE SCALE GENOMIC DNA]</scope>
    <source>
        <strain evidence="3 4">DSM 24425</strain>
    </source>
</reference>
<keyword evidence="4" id="KW-1185">Reference proteome</keyword>
<dbReference type="InterPro" id="IPR050570">
    <property type="entry name" value="Cell_wall_metabolism_enzyme"/>
</dbReference>
<dbReference type="CDD" id="cd12797">
    <property type="entry name" value="M23_peptidase"/>
    <property type="match status" value="1"/>
</dbReference>
<dbReference type="Gene3D" id="2.70.70.10">
    <property type="entry name" value="Glucose Permease (Domain IIA)"/>
    <property type="match status" value="1"/>
</dbReference>
<keyword evidence="3" id="KW-0378">Hydrolase</keyword>
<dbReference type="Pfam" id="PF01551">
    <property type="entry name" value="Peptidase_M23"/>
    <property type="match status" value="1"/>
</dbReference>
<evidence type="ECO:0000256" key="1">
    <source>
        <dbReference type="ARBA" id="ARBA00022729"/>
    </source>
</evidence>
<dbReference type="PANTHER" id="PTHR21666:SF289">
    <property type="entry name" value="L-ALA--D-GLU ENDOPEPTIDASE"/>
    <property type="match status" value="1"/>
</dbReference>
<dbReference type="GO" id="GO:0004222">
    <property type="term" value="F:metalloendopeptidase activity"/>
    <property type="evidence" value="ECO:0007669"/>
    <property type="project" value="TreeGrafter"/>
</dbReference>
<dbReference type="AlphaFoldDB" id="A0A4R1G602"/>
<evidence type="ECO:0000313" key="4">
    <source>
        <dbReference type="Proteomes" id="UP000295777"/>
    </source>
</evidence>
<dbReference type="InterPro" id="IPR011055">
    <property type="entry name" value="Dup_hybrid_motif"/>
</dbReference>
<dbReference type="PANTHER" id="PTHR21666">
    <property type="entry name" value="PEPTIDASE-RELATED"/>
    <property type="match status" value="1"/>
</dbReference>
<keyword evidence="1" id="KW-0732">Signal</keyword>
<gene>
    <name evidence="3" type="ORF">CLV27_1612</name>
</gene>
<comment type="caution">
    <text evidence="3">The sequence shown here is derived from an EMBL/GenBank/DDBJ whole genome shotgun (WGS) entry which is preliminary data.</text>
</comment>
<dbReference type="OrthoDB" id="9805799at2"/>
<organism evidence="3 4">
    <name type="scientific">Phorcysia thermohydrogeniphila</name>
    <dbReference type="NCBI Taxonomy" id="936138"/>
    <lineage>
        <taxon>Bacteria</taxon>
        <taxon>Pseudomonadati</taxon>
        <taxon>Aquificota</taxon>
        <taxon>Aquificia</taxon>
        <taxon>Desulfurobacteriales</taxon>
        <taxon>Desulfurobacteriaceae</taxon>
        <taxon>Phorcysia</taxon>
    </lineage>
</organism>
<accession>A0A4R1G602</accession>
<name>A0A4R1G602_9BACT</name>
<evidence type="ECO:0000313" key="3">
    <source>
        <dbReference type="EMBL" id="TCK02898.1"/>
    </source>
</evidence>
<dbReference type="EMBL" id="SMFV01000006">
    <property type="protein sequence ID" value="TCK02898.1"/>
    <property type="molecule type" value="Genomic_DNA"/>
</dbReference>
<dbReference type="SUPFAM" id="SSF51261">
    <property type="entry name" value="Duplicated hybrid motif"/>
    <property type="match status" value="1"/>
</dbReference>